<keyword evidence="2" id="KW-1185">Reference proteome</keyword>
<dbReference type="EMBL" id="VXIV02002994">
    <property type="protein sequence ID" value="KAF6021604.1"/>
    <property type="molecule type" value="Genomic_DNA"/>
</dbReference>
<organism evidence="1 2">
    <name type="scientific">Bugula neritina</name>
    <name type="common">Brown bryozoan</name>
    <name type="synonym">Sertularia neritina</name>
    <dbReference type="NCBI Taxonomy" id="10212"/>
    <lineage>
        <taxon>Eukaryota</taxon>
        <taxon>Metazoa</taxon>
        <taxon>Spiralia</taxon>
        <taxon>Lophotrochozoa</taxon>
        <taxon>Bryozoa</taxon>
        <taxon>Gymnolaemata</taxon>
        <taxon>Cheilostomatida</taxon>
        <taxon>Flustrina</taxon>
        <taxon>Buguloidea</taxon>
        <taxon>Bugulidae</taxon>
        <taxon>Bugula</taxon>
    </lineage>
</organism>
<dbReference type="AlphaFoldDB" id="A0A7J7J776"/>
<proteinExistence type="predicted"/>
<accession>A0A7J7J776</accession>
<gene>
    <name evidence="1" type="ORF">EB796_020085</name>
</gene>
<protein>
    <submittedName>
        <fullName evidence="1">Uncharacterized protein</fullName>
    </submittedName>
</protein>
<comment type="caution">
    <text evidence="1">The sequence shown here is derived from an EMBL/GenBank/DDBJ whole genome shotgun (WGS) entry which is preliminary data.</text>
</comment>
<dbReference type="Proteomes" id="UP000593567">
    <property type="component" value="Unassembled WGS sequence"/>
</dbReference>
<evidence type="ECO:0000313" key="2">
    <source>
        <dbReference type="Proteomes" id="UP000593567"/>
    </source>
</evidence>
<sequence length="67" mass="7718">MTGGNADARHQLRIKLTCSVNFHPYPAFKLSWKTPLKLDCHAFAVISLQKDFETASWNLIHFLLLVY</sequence>
<evidence type="ECO:0000313" key="1">
    <source>
        <dbReference type="EMBL" id="KAF6021604.1"/>
    </source>
</evidence>
<reference evidence="1" key="1">
    <citation type="submission" date="2020-06" db="EMBL/GenBank/DDBJ databases">
        <title>Draft genome of Bugula neritina, a colonial animal packing powerful symbionts and potential medicines.</title>
        <authorList>
            <person name="Rayko M."/>
        </authorList>
    </citation>
    <scope>NUCLEOTIDE SEQUENCE [LARGE SCALE GENOMIC DNA]</scope>
    <source>
        <strain evidence="1">Kwan_BN1</strain>
    </source>
</reference>
<name>A0A7J7J776_BUGNE</name>